<evidence type="ECO:0000313" key="2">
    <source>
        <dbReference type="Proteomes" id="UP001172680"/>
    </source>
</evidence>
<proteinExistence type="predicted"/>
<reference evidence="1" key="1">
    <citation type="submission" date="2022-10" db="EMBL/GenBank/DDBJ databases">
        <title>Culturing micro-colonial fungi from biological soil crusts in the Mojave desert and describing Neophaeococcomyces mojavensis, and introducing the new genera and species Taxawa tesnikishii.</title>
        <authorList>
            <person name="Kurbessoian T."/>
            <person name="Stajich J.E."/>
        </authorList>
    </citation>
    <scope>NUCLEOTIDE SEQUENCE</scope>
    <source>
        <strain evidence="1">JES_115</strain>
    </source>
</reference>
<evidence type="ECO:0000313" key="1">
    <source>
        <dbReference type="EMBL" id="KAJ9635232.1"/>
    </source>
</evidence>
<protein>
    <submittedName>
        <fullName evidence="1">NRAMP-like transporter smf-3</fullName>
    </submittedName>
</protein>
<accession>A0ACC2YIT4</accession>
<dbReference type="EMBL" id="JAPDRP010000028">
    <property type="protein sequence ID" value="KAJ9635232.1"/>
    <property type="molecule type" value="Genomic_DNA"/>
</dbReference>
<organism evidence="1 2">
    <name type="scientific">Coniosporium tulheliwenetii</name>
    <dbReference type="NCBI Taxonomy" id="3383036"/>
    <lineage>
        <taxon>Eukaryota</taxon>
        <taxon>Fungi</taxon>
        <taxon>Dikarya</taxon>
        <taxon>Ascomycota</taxon>
        <taxon>Pezizomycotina</taxon>
        <taxon>Dothideomycetes</taxon>
        <taxon>Dothideomycetes incertae sedis</taxon>
        <taxon>Coniosporium</taxon>
    </lineage>
</organism>
<dbReference type="Proteomes" id="UP001172680">
    <property type="component" value="Unassembled WGS sequence"/>
</dbReference>
<gene>
    <name evidence="1" type="primary">SMF3</name>
    <name evidence="1" type="ORF">H2199_008718</name>
</gene>
<keyword evidence="2" id="KW-1185">Reference proteome</keyword>
<sequence length="608" mass="65207">MNCPSRIEHDLHGDWNQNPNALNADATTRNDLNHIANLRRSSRSIERDEERDTRSRNLNVAEENSVQRWSEAQKDVEKRITDAPGQTVTMREAEKNESTPGGAVQPVGAGVDGEQGFGAVCKGWIKRIRTVLIKYVKFIGPGFMVAVAYIDPGNYATDVAAGAAFEYKLLFMILVSNIFAIFLQSLCVKLGSVTGMDLAQNCKAHCPPWLNYTLYCFAEAAIIATDIAEVIGTAIALNVLINIPLVAGCAISIVDVLIILFWYRPTGTMRGVRAFEIFVMLLVIGVVVCFCFQLSLIKDASIGAVFRGYLPSEVITQSKGLYQACGILGATVMPHSLYLGSGIVQSRLRAFDEANPSPDAVNATATAVLSSSTSIHSVDSTEKYRPSLRAIKSCLSYSIVETALSLFTFALFVNSAILIVAGASLHGTAAAEDADLFQIHALLSSTLSPAAGTIFALALLLSGTSAGIVCTIAGQMVSEGQLNWKVKPWVRRLITRSISITPSIIIAGAVGRDGLSRALEASQVALSVILPFVTAPLIWFTCWNKYMTVVGEGPEMGAGDQARDEREAGVAQTGMRNHWVTAGAAVLIWGIIVIMNGALIVLSAMGKT</sequence>
<comment type="caution">
    <text evidence="1">The sequence shown here is derived from an EMBL/GenBank/DDBJ whole genome shotgun (WGS) entry which is preliminary data.</text>
</comment>
<name>A0ACC2YIT4_9PEZI</name>